<evidence type="ECO:0000259" key="7">
    <source>
        <dbReference type="Pfam" id="PF02911"/>
    </source>
</evidence>
<comment type="caution">
    <text evidence="8">The sequence shown here is derived from an EMBL/GenBank/DDBJ whole genome shotgun (WGS) entry which is preliminary data.</text>
</comment>
<dbReference type="InterPro" id="IPR002376">
    <property type="entry name" value="Formyl_transf_N"/>
</dbReference>
<evidence type="ECO:0000259" key="6">
    <source>
        <dbReference type="Pfam" id="PF00551"/>
    </source>
</evidence>
<dbReference type="RefSeq" id="WP_272421618.1">
    <property type="nucleotide sequence ID" value="NZ_JAGTJJ010000029.1"/>
</dbReference>
<dbReference type="Proteomes" id="UP001151081">
    <property type="component" value="Unassembled WGS sequence"/>
</dbReference>
<dbReference type="InterPro" id="IPR044135">
    <property type="entry name" value="Met-tRNA-FMT_C"/>
</dbReference>
<comment type="similarity">
    <text evidence="1 5">Belongs to the Fmt family.</text>
</comment>
<evidence type="ECO:0000313" key="9">
    <source>
        <dbReference type="Proteomes" id="UP001151081"/>
    </source>
</evidence>
<dbReference type="InterPro" id="IPR005794">
    <property type="entry name" value="Fmt"/>
</dbReference>
<reference evidence="8 9" key="1">
    <citation type="submission" date="2021-04" db="EMBL/GenBank/DDBJ databases">
        <title>Genome analysis of Polyangium sp.</title>
        <authorList>
            <person name="Li Y."/>
            <person name="Wang J."/>
        </authorList>
    </citation>
    <scope>NUCLEOTIDE SEQUENCE [LARGE SCALE GENOMIC DNA]</scope>
    <source>
        <strain evidence="8 9">SDU14</strain>
    </source>
</reference>
<keyword evidence="4 5" id="KW-0648">Protein biosynthesis</keyword>
<dbReference type="InterPro" id="IPR005793">
    <property type="entry name" value="Formyl_trans_C"/>
</dbReference>
<evidence type="ECO:0000313" key="8">
    <source>
        <dbReference type="EMBL" id="MDC3985540.1"/>
    </source>
</evidence>
<evidence type="ECO:0000256" key="4">
    <source>
        <dbReference type="ARBA" id="ARBA00022917"/>
    </source>
</evidence>
<feature type="domain" description="Formyl transferase C-terminal" evidence="7">
    <location>
        <begin position="203"/>
        <end position="300"/>
    </location>
</feature>
<dbReference type="CDD" id="cd08646">
    <property type="entry name" value="FMT_core_Met-tRNA-FMT_N"/>
    <property type="match status" value="1"/>
</dbReference>
<dbReference type="GO" id="GO:0005829">
    <property type="term" value="C:cytosol"/>
    <property type="evidence" value="ECO:0007669"/>
    <property type="project" value="TreeGrafter"/>
</dbReference>
<comment type="function">
    <text evidence="5">Attaches a formyl group to the free amino group of methionyl-tRNA(fMet). The formyl group appears to play a dual role in the initiator identity of N-formylmethionyl-tRNA by promoting its recognition by IF2 and preventing the misappropriation of this tRNA by the elongation apparatus.</text>
</comment>
<comment type="catalytic activity">
    <reaction evidence="5">
        <text>L-methionyl-tRNA(fMet) + (6R)-10-formyltetrahydrofolate = N-formyl-L-methionyl-tRNA(fMet) + (6S)-5,6,7,8-tetrahydrofolate + H(+)</text>
        <dbReference type="Rhea" id="RHEA:24380"/>
        <dbReference type="Rhea" id="RHEA-COMP:9952"/>
        <dbReference type="Rhea" id="RHEA-COMP:9953"/>
        <dbReference type="ChEBI" id="CHEBI:15378"/>
        <dbReference type="ChEBI" id="CHEBI:57453"/>
        <dbReference type="ChEBI" id="CHEBI:78530"/>
        <dbReference type="ChEBI" id="CHEBI:78844"/>
        <dbReference type="ChEBI" id="CHEBI:195366"/>
        <dbReference type="EC" id="2.1.2.9"/>
    </reaction>
</comment>
<proteinExistence type="inferred from homology"/>
<evidence type="ECO:0000256" key="3">
    <source>
        <dbReference type="ARBA" id="ARBA00022679"/>
    </source>
</evidence>
<keyword evidence="9" id="KW-1185">Reference proteome</keyword>
<dbReference type="NCBIfam" id="TIGR00460">
    <property type="entry name" value="fmt"/>
    <property type="match status" value="1"/>
</dbReference>
<dbReference type="InterPro" id="IPR011034">
    <property type="entry name" value="Formyl_transferase-like_C_sf"/>
</dbReference>
<dbReference type="Gene3D" id="3.40.50.12230">
    <property type="match status" value="1"/>
</dbReference>
<evidence type="ECO:0000256" key="1">
    <source>
        <dbReference type="ARBA" id="ARBA00010699"/>
    </source>
</evidence>
<feature type="domain" description="Formyl transferase N-terminal" evidence="6">
    <location>
        <begin position="22"/>
        <end position="172"/>
    </location>
</feature>
<dbReference type="InterPro" id="IPR041711">
    <property type="entry name" value="Met-tRNA-FMT_N"/>
</dbReference>
<protein>
    <recommendedName>
        <fullName evidence="2 5">Methionyl-tRNA formyltransferase</fullName>
        <ecNumber evidence="2 5">2.1.2.9</ecNumber>
    </recommendedName>
</protein>
<gene>
    <name evidence="5 8" type="primary">fmt</name>
    <name evidence="8" type="ORF">KEG57_33990</name>
</gene>
<dbReference type="SUPFAM" id="SSF50486">
    <property type="entry name" value="FMT C-terminal domain-like"/>
    <property type="match status" value="1"/>
</dbReference>
<accession>A0A9X3XA57</accession>
<evidence type="ECO:0000256" key="2">
    <source>
        <dbReference type="ARBA" id="ARBA00012261"/>
    </source>
</evidence>
<dbReference type="Pfam" id="PF00551">
    <property type="entry name" value="Formyl_trans_N"/>
    <property type="match status" value="1"/>
</dbReference>
<dbReference type="PANTHER" id="PTHR11138">
    <property type="entry name" value="METHIONYL-TRNA FORMYLTRANSFERASE"/>
    <property type="match status" value="1"/>
</dbReference>
<dbReference type="EMBL" id="JAGTJJ010000029">
    <property type="protein sequence ID" value="MDC3985540.1"/>
    <property type="molecule type" value="Genomic_DNA"/>
</dbReference>
<dbReference type="EC" id="2.1.2.9" evidence="2 5"/>
<sequence>MRALFFGTPAISVFALDALHAIAEIPLVVCQPDRPAGRGLELRAPPVKQRALELGLRVEQPLKVKTPEFARLIAETNADVALVIAYGRILPKAVLEAPRRGCMNLHASILPKYRGAAPITWAIVNGERETGVCLMQMDEGMDTGPVFSTHRIPIGEDMTADELYVELGELAARVVREDLFRAVSGDLVAREQDHAAATMAPMLEKEHGRIDWSKPARAVHDHVRGMTSWPGAFTTCAGKGLKVLATKVATEQGVRGTPGEIIAADKWGAEVACGAGTITLVRGQLEGRKVLSAQELVAGRALAKGMTLGA</sequence>
<dbReference type="InterPro" id="IPR036477">
    <property type="entry name" value="Formyl_transf_N_sf"/>
</dbReference>
<feature type="binding site" evidence="5">
    <location>
        <begin position="108"/>
        <end position="111"/>
    </location>
    <ligand>
        <name>(6S)-5,6,7,8-tetrahydrofolate</name>
        <dbReference type="ChEBI" id="CHEBI:57453"/>
    </ligand>
</feature>
<organism evidence="8 9">
    <name type="scientific">Polyangium jinanense</name>
    <dbReference type="NCBI Taxonomy" id="2829994"/>
    <lineage>
        <taxon>Bacteria</taxon>
        <taxon>Pseudomonadati</taxon>
        <taxon>Myxococcota</taxon>
        <taxon>Polyangia</taxon>
        <taxon>Polyangiales</taxon>
        <taxon>Polyangiaceae</taxon>
        <taxon>Polyangium</taxon>
    </lineage>
</organism>
<keyword evidence="3 5" id="KW-0808">Transferase</keyword>
<evidence type="ECO:0000256" key="5">
    <source>
        <dbReference type="HAMAP-Rule" id="MF_00182"/>
    </source>
</evidence>
<dbReference type="AlphaFoldDB" id="A0A9X3XA57"/>
<dbReference type="GO" id="GO:0004479">
    <property type="term" value="F:methionyl-tRNA formyltransferase activity"/>
    <property type="evidence" value="ECO:0007669"/>
    <property type="project" value="UniProtKB-UniRule"/>
</dbReference>
<dbReference type="Pfam" id="PF02911">
    <property type="entry name" value="Formyl_trans_C"/>
    <property type="match status" value="1"/>
</dbReference>
<dbReference type="PANTHER" id="PTHR11138:SF5">
    <property type="entry name" value="METHIONYL-TRNA FORMYLTRANSFERASE, MITOCHONDRIAL"/>
    <property type="match status" value="1"/>
</dbReference>
<dbReference type="HAMAP" id="MF_00182">
    <property type="entry name" value="Formyl_trans"/>
    <property type="match status" value="1"/>
</dbReference>
<name>A0A9X3XA57_9BACT</name>
<dbReference type="SUPFAM" id="SSF53328">
    <property type="entry name" value="Formyltransferase"/>
    <property type="match status" value="1"/>
</dbReference>
<dbReference type="CDD" id="cd08704">
    <property type="entry name" value="Met_tRNA_FMT_C"/>
    <property type="match status" value="1"/>
</dbReference>